<organism evidence="1 2">
    <name type="scientific">Acetoanaerobium pronyense</name>
    <dbReference type="NCBI Taxonomy" id="1482736"/>
    <lineage>
        <taxon>Bacteria</taxon>
        <taxon>Bacillati</taxon>
        <taxon>Bacillota</taxon>
        <taxon>Clostridia</taxon>
        <taxon>Peptostreptococcales</taxon>
        <taxon>Filifactoraceae</taxon>
        <taxon>Acetoanaerobium</taxon>
    </lineage>
</organism>
<keyword evidence="2" id="KW-1185">Reference proteome</keyword>
<evidence type="ECO:0000313" key="2">
    <source>
        <dbReference type="Proteomes" id="UP001314903"/>
    </source>
</evidence>
<proteinExistence type="predicted"/>
<dbReference type="EMBL" id="JAGGLI010000011">
    <property type="protein sequence ID" value="MBP2027448.1"/>
    <property type="molecule type" value="Genomic_DNA"/>
</dbReference>
<accession>A0ABS4KI39</accession>
<evidence type="ECO:0000313" key="1">
    <source>
        <dbReference type="EMBL" id="MBP2027448.1"/>
    </source>
</evidence>
<protein>
    <submittedName>
        <fullName evidence="1">Uncharacterized protein</fullName>
    </submittedName>
</protein>
<reference evidence="1 2" key="1">
    <citation type="submission" date="2021-03" db="EMBL/GenBank/DDBJ databases">
        <title>Genomic Encyclopedia of Type Strains, Phase IV (KMG-IV): sequencing the most valuable type-strain genomes for metagenomic binning, comparative biology and taxonomic classification.</title>
        <authorList>
            <person name="Goeker M."/>
        </authorList>
    </citation>
    <scope>NUCLEOTIDE SEQUENCE [LARGE SCALE GENOMIC DNA]</scope>
    <source>
        <strain evidence="1 2">DSM 27512</strain>
    </source>
</reference>
<dbReference type="RefSeq" id="WP_209660508.1">
    <property type="nucleotide sequence ID" value="NZ_JAGGLI010000011.1"/>
</dbReference>
<dbReference type="Proteomes" id="UP001314903">
    <property type="component" value="Unassembled WGS sequence"/>
</dbReference>
<sequence>MIGDVWNYNKSRIEIMSGEKRIIINFESDEEYYHWIKNGMGFNRGVVFDYENKKIIKFLQ</sequence>
<gene>
    <name evidence="1" type="ORF">J2Z35_001242</name>
</gene>
<comment type="caution">
    <text evidence="1">The sequence shown here is derived from an EMBL/GenBank/DDBJ whole genome shotgun (WGS) entry which is preliminary data.</text>
</comment>
<name>A0ABS4KI39_9FIRM</name>